<dbReference type="Pfam" id="PF24758">
    <property type="entry name" value="LRR_At5g56370"/>
    <property type="match status" value="1"/>
</dbReference>
<protein>
    <recommendedName>
        <fullName evidence="1">F-box/LRR-repeat protein 15/At3g58940/PEG3-like LRR domain-containing protein</fullName>
    </recommendedName>
</protein>
<evidence type="ECO:0000313" key="2">
    <source>
        <dbReference type="EMBL" id="CAH1448486.1"/>
    </source>
</evidence>
<keyword evidence="3" id="KW-1185">Reference proteome</keyword>
<dbReference type="Proteomes" id="UP001157418">
    <property type="component" value="Unassembled WGS sequence"/>
</dbReference>
<sequence>MSIYEINHHSFIDLLSLTNFECIAFAPPKFRPDMELIIIPLSISRLHLSPSLPLETHKFTVLHNDLRPFSDLPHPATLLRPPAPANLSDSWRFGTCAPFALVRFCWFVHAKVIPTMTSKSKRKEQERNWLEVPYDVMANILQRLLEYVASRSSKLRRLEISCCYEDPYESWIEALKKFPLLEELSIYLTDIPKEAIETLGRCCPMLKTLKLNDNPLRNREFPRVANERAIAIGENLRELGHLELIGDNMSNIGLEVILDRCCHLESLDLRTCFYLDLEEGDPDPIGKIKCLDKNIECVKLPKDSLSGYIYREFLYDYDDCIQTFFGFLDDDDDLPNMEELRKTLASQSMLE</sequence>
<dbReference type="InterPro" id="IPR032675">
    <property type="entry name" value="LRR_dom_sf"/>
</dbReference>
<dbReference type="PANTHER" id="PTHR38926:SF80">
    <property type="entry name" value="F-BOX DOMAIN, LEUCINE-RICH REPEAT DOMAIN SUPERFAMILY"/>
    <property type="match status" value="1"/>
</dbReference>
<dbReference type="SUPFAM" id="SSF52047">
    <property type="entry name" value="RNI-like"/>
    <property type="match status" value="1"/>
</dbReference>
<dbReference type="EMBL" id="CAKMRJ010005634">
    <property type="protein sequence ID" value="CAH1448486.1"/>
    <property type="molecule type" value="Genomic_DNA"/>
</dbReference>
<proteinExistence type="predicted"/>
<evidence type="ECO:0000313" key="3">
    <source>
        <dbReference type="Proteomes" id="UP001157418"/>
    </source>
</evidence>
<dbReference type="AlphaFoldDB" id="A0AAU9PE79"/>
<accession>A0AAU9PE79</accession>
<reference evidence="2 3" key="1">
    <citation type="submission" date="2022-01" db="EMBL/GenBank/DDBJ databases">
        <authorList>
            <person name="Xiong W."/>
            <person name="Schranz E."/>
        </authorList>
    </citation>
    <scope>NUCLEOTIDE SEQUENCE [LARGE SCALE GENOMIC DNA]</scope>
</reference>
<gene>
    <name evidence="2" type="ORF">LVIROSA_LOCUS34027</name>
</gene>
<organism evidence="2 3">
    <name type="scientific">Lactuca virosa</name>
    <dbReference type="NCBI Taxonomy" id="75947"/>
    <lineage>
        <taxon>Eukaryota</taxon>
        <taxon>Viridiplantae</taxon>
        <taxon>Streptophyta</taxon>
        <taxon>Embryophyta</taxon>
        <taxon>Tracheophyta</taxon>
        <taxon>Spermatophyta</taxon>
        <taxon>Magnoliopsida</taxon>
        <taxon>eudicotyledons</taxon>
        <taxon>Gunneridae</taxon>
        <taxon>Pentapetalae</taxon>
        <taxon>asterids</taxon>
        <taxon>campanulids</taxon>
        <taxon>Asterales</taxon>
        <taxon>Asteraceae</taxon>
        <taxon>Cichorioideae</taxon>
        <taxon>Cichorieae</taxon>
        <taxon>Lactucinae</taxon>
        <taxon>Lactuca</taxon>
    </lineage>
</organism>
<comment type="caution">
    <text evidence="2">The sequence shown here is derived from an EMBL/GenBank/DDBJ whole genome shotgun (WGS) entry which is preliminary data.</text>
</comment>
<evidence type="ECO:0000259" key="1">
    <source>
        <dbReference type="Pfam" id="PF24758"/>
    </source>
</evidence>
<dbReference type="PANTHER" id="PTHR38926">
    <property type="entry name" value="F-BOX DOMAIN CONTAINING PROTEIN, EXPRESSED"/>
    <property type="match status" value="1"/>
</dbReference>
<name>A0AAU9PE79_9ASTR</name>
<dbReference type="Gene3D" id="3.80.10.10">
    <property type="entry name" value="Ribonuclease Inhibitor"/>
    <property type="match status" value="1"/>
</dbReference>
<feature type="domain" description="F-box/LRR-repeat protein 15/At3g58940/PEG3-like LRR" evidence="1">
    <location>
        <begin position="149"/>
        <end position="214"/>
    </location>
</feature>
<dbReference type="InterPro" id="IPR055411">
    <property type="entry name" value="LRR_FXL15/At3g58940/PEG3-like"/>
</dbReference>